<evidence type="ECO:0000313" key="1">
    <source>
        <dbReference type="EMBL" id="OGX84556.1"/>
    </source>
</evidence>
<organism evidence="1 2">
    <name type="scientific">Hymenobacter glacialis</name>
    <dbReference type="NCBI Taxonomy" id="1908236"/>
    <lineage>
        <taxon>Bacteria</taxon>
        <taxon>Pseudomonadati</taxon>
        <taxon>Bacteroidota</taxon>
        <taxon>Cytophagia</taxon>
        <taxon>Cytophagales</taxon>
        <taxon>Hymenobacteraceae</taxon>
        <taxon>Hymenobacter</taxon>
    </lineage>
</organism>
<sequence>MVLLAAGCDKDDGPANCWPKAMKVRQAPVVKQVVDADGIVWLDNQTGEYFISSPTSMDSADSGYVCENDLPESLRISGQRVVFSGTYKARETGRALPVGYKDYYLVLATVSAR</sequence>
<evidence type="ECO:0000313" key="2">
    <source>
        <dbReference type="Proteomes" id="UP000177791"/>
    </source>
</evidence>
<dbReference type="EMBL" id="MDZC01000069">
    <property type="protein sequence ID" value="OGX84556.1"/>
    <property type="molecule type" value="Genomic_DNA"/>
</dbReference>
<dbReference type="Proteomes" id="UP000177791">
    <property type="component" value="Unassembled WGS sequence"/>
</dbReference>
<reference evidence="1 2" key="1">
    <citation type="submission" date="2016-08" db="EMBL/GenBank/DDBJ databases">
        <title>Hymenobacter coccineus sp. nov., Hymenobacter lapidarius sp. nov. and Hymenobacter glacialis sp. nov., isolated from Antarctic soil.</title>
        <authorList>
            <person name="Sedlacek I."/>
            <person name="Kralova S."/>
            <person name="Kyrova K."/>
            <person name="Maslanova I."/>
            <person name="Stankova E."/>
            <person name="Vrbovska V."/>
            <person name="Nemec M."/>
            <person name="Bartak M."/>
            <person name="Svec P."/>
            <person name="Busse H.-J."/>
            <person name="Pantucek R."/>
        </authorList>
    </citation>
    <scope>NUCLEOTIDE SEQUENCE [LARGE SCALE GENOMIC DNA]</scope>
    <source>
        <strain evidence="1 2">CCM 8648</strain>
    </source>
</reference>
<keyword evidence="2" id="KW-1185">Reference proteome</keyword>
<accession>A0A1G1T156</accession>
<comment type="caution">
    <text evidence="1">The sequence shown here is derived from an EMBL/GenBank/DDBJ whole genome shotgun (WGS) entry which is preliminary data.</text>
</comment>
<dbReference type="AlphaFoldDB" id="A0A1G1T156"/>
<gene>
    <name evidence="1" type="ORF">BEN48_15800</name>
</gene>
<name>A0A1G1T156_9BACT</name>
<proteinExistence type="predicted"/>
<protein>
    <submittedName>
        <fullName evidence="1">Uncharacterized protein</fullName>
    </submittedName>
</protein>